<organism evidence="1">
    <name type="scientific">Arsenophonus endosymbiont of Trialeurodes vaporariorum</name>
    <dbReference type="NCBI Taxonomy" id="235567"/>
    <lineage>
        <taxon>Bacteria</taxon>
        <taxon>Pseudomonadati</taxon>
        <taxon>Pseudomonadota</taxon>
        <taxon>Gammaproteobacteria</taxon>
        <taxon>Enterobacterales</taxon>
        <taxon>Morganellaceae</taxon>
        <taxon>Arsenophonus</taxon>
    </lineage>
</organism>
<proteinExistence type="predicted"/>
<dbReference type="AlphaFoldDB" id="A0A3B0MQE7"/>
<protein>
    <submittedName>
        <fullName evidence="1">Uncharacterized protein</fullName>
    </submittedName>
</protein>
<evidence type="ECO:0000313" key="1">
    <source>
        <dbReference type="EMBL" id="SSW96596.1"/>
    </source>
</evidence>
<gene>
    <name evidence="1" type="ORF">ARTV_3085</name>
</gene>
<name>A0A3B0MQE7_9GAMM</name>
<sequence length="73" mass="8393">MLLTTKYYLFYLDANSIIHFSTLADAYQTERNASPLSINKILASGKNLVIKFLQKLVQKRQRAAEDYINTLLP</sequence>
<dbReference type="EMBL" id="UFQR01000025">
    <property type="protein sequence ID" value="SSW96596.1"/>
    <property type="molecule type" value="Genomic_DNA"/>
</dbReference>
<reference evidence="1" key="1">
    <citation type="submission" date="2018-04" db="EMBL/GenBank/DDBJ databases">
        <authorList>
            <person name="Go L.Y."/>
            <person name="Mitchell J.A."/>
        </authorList>
    </citation>
    <scope>NUCLEOTIDE SEQUENCE</scope>
    <source>
        <strain evidence="1">ARTV</strain>
    </source>
</reference>
<accession>A0A3B0MQE7</accession>